<sequence>MVLFVPLAATSPLSNIRRESKTVFSPHITSPTSEAIWPMGSVQNVTWETANLPGEKREATGIILLGHITNGSEHLDVRHPLATGFRIDQGYVPIKVPSKIPERNDYICVVFGDSGNISQRFKITKAH</sequence>
<gene>
    <name evidence="1" type="ORF">NP233_g2077</name>
</gene>
<dbReference type="Proteomes" id="UP001213000">
    <property type="component" value="Unassembled WGS sequence"/>
</dbReference>
<comment type="caution">
    <text evidence="1">The sequence shown here is derived from an EMBL/GenBank/DDBJ whole genome shotgun (WGS) entry which is preliminary data.</text>
</comment>
<proteinExistence type="predicted"/>
<protein>
    <submittedName>
        <fullName evidence="1">Uncharacterized protein</fullName>
    </submittedName>
</protein>
<organism evidence="1 2">
    <name type="scientific">Leucocoprinus birnbaumii</name>
    <dbReference type="NCBI Taxonomy" id="56174"/>
    <lineage>
        <taxon>Eukaryota</taxon>
        <taxon>Fungi</taxon>
        <taxon>Dikarya</taxon>
        <taxon>Basidiomycota</taxon>
        <taxon>Agaricomycotina</taxon>
        <taxon>Agaricomycetes</taxon>
        <taxon>Agaricomycetidae</taxon>
        <taxon>Agaricales</taxon>
        <taxon>Agaricineae</taxon>
        <taxon>Agaricaceae</taxon>
        <taxon>Leucocoprinus</taxon>
    </lineage>
</organism>
<accession>A0AAD5YZ27</accession>
<reference evidence="1" key="1">
    <citation type="submission" date="2022-07" db="EMBL/GenBank/DDBJ databases">
        <title>Genome Sequence of Leucocoprinus birnbaumii.</title>
        <authorList>
            <person name="Buettner E."/>
        </authorList>
    </citation>
    <scope>NUCLEOTIDE SEQUENCE</scope>
    <source>
        <strain evidence="1">VT141</strain>
    </source>
</reference>
<name>A0AAD5YZ27_9AGAR</name>
<dbReference type="AlphaFoldDB" id="A0AAD5YZ27"/>
<evidence type="ECO:0000313" key="2">
    <source>
        <dbReference type="Proteomes" id="UP001213000"/>
    </source>
</evidence>
<evidence type="ECO:0000313" key="1">
    <source>
        <dbReference type="EMBL" id="KAJ3573996.1"/>
    </source>
</evidence>
<keyword evidence="2" id="KW-1185">Reference proteome</keyword>
<dbReference type="EMBL" id="JANIEX010000084">
    <property type="protein sequence ID" value="KAJ3573996.1"/>
    <property type="molecule type" value="Genomic_DNA"/>
</dbReference>